<evidence type="ECO:0000256" key="2">
    <source>
        <dbReference type="SAM" id="Phobius"/>
    </source>
</evidence>
<keyword evidence="2" id="KW-1133">Transmembrane helix</keyword>
<sequence>MTRRFQVHRSISLVASIAGALFNYAFAVRLLASWRSLGWDSESEWEGSGDAWAVDSIKLIWGLLSAYFAAAAIACFLGFIGIAKNVPSLVRMYRDISIADFVFVTLSTVFVSYTSFSSPYVRTTACEELSRHAELMRDMTEMGLSLENCEPWFERAILAVVGVQLILIVLRLHVLITLSKYYKCITRDASVARPSIGLRQIKTDSLQRIYLLPTPTSPSSSSTRFGPGSPNARPESAFVVYAPVPVGGMTEKDARKMHATEAWISTRVEGAPAHKHSHSHSHSHSRAHPSRHSPSRSASGSREDAEEKHVLVDL</sequence>
<proteinExistence type="predicted"/>
<feature type="transmembrane region" description="Helical" evidence="2">
    <location>
        <begin position="95"/>
        <end position="113"/>
    </location>
</feature>
<feature type="compositionally biased region" description="Basic residues" evidence="1">
    <location>
        <begin position="273"/>
        <end position="294"/>
    </location>
</feature>
<feature type="compositionally biased region" description="Low complexity" evidence="1">
    <location>
        <begin position="213"/>
        <end position="223"/>
    </location>
</feature>
<evidence type="ECO:0000256" key="1">
    <source>
        <dbReference type="SAM" id="MobiDB-lite"/>
    </source>
</evidence>
<keyword evidence="4" id="KW-1185">Reference proteome</keyword>
<keyword evidence="2" id="KW-0812">Transmembrane</keyword>
<protein>
    <submittedName>
        <fullName evidence="3">Uncharacterized protein</fullName>
    </submittedName>
</protein>
<accession>M2RPS2</accession>
<dbReference type="OrthoDB" id="2355659at2759"/>
<dbReference type="AlphaFoldDB" id="M2RPS2"/>
<name>M2RPS2_CERS8</name>
<gene>
    <name evidence="3" type="ORF">CERSUDRAFT_111451</name>
</gene>
<dbReference type="STRING" id="914234.M2RPS2"/>
<feature type="region of interest" description="Disordered" evidence="1">
    <location>
        <begin position="270"/>
        <end position="314"/>
    </location>
</feature>
<reference evidence="3 4" key="1">
    <citation type="journal article" date="2012" name="Proc. Natl. Acad. Sci. U.S.A.">
        <title>Comparative genomics of Ceriporiopsis subvermispora and Phanerochaete chrysosporium provide insight into selective ligninolysis.</title>
        <authorList>
            <person name="Fernandez-Fueyo E."/>
            <person name="Ruiz-Duenas F.J."/>
            <person name="Ferreira P."/>
            <person name="Floudas D."/>
            <person name="Hibbett D.S."/>
            <person name="Canessa P."/>
            <person name="Larrondo L.F."/>
            <person name="James T.Y."/>
            <person name="Seelenfreund D."/>
            <person name="Lobos S."/>
            <person name="Polanco R."/>
            <person name="Tello M."/>
            <person name="Honda Y."/>
            <person name="Watanabe T."/>
            <person name="Watanabe T."/>
            <person name="Ryu J.S."/>
            <person name="Kubicek C.P."/>
            <person name="Schmoll M."/>
            <person name="Gaskell J."/>
            <person name="Hammel K.E."/>
            <person name="St John F.J."/>
            <person name="Vanden Wymelenberg A."/>
            <person name="Sabat G."/>
            <person name="Splinter BonDurant S."/>
            <person name="Syed K."/>
            <person name="Yadav J.S."/>
            <person name="Doddapaneni H."/>
            <person name="Subramanian V."/>
            <person name="Lavin J.L."/>
            <person name="Oguiza J.A."/>
            <person name="Perez G."/>
            <person name="Pisabarro A.G."/>
            <person name="Ramirez L."/>
            <person name="Santoyo F."/>
            <person name="Master E."/>
            <person name="Coutinho P.M."/>
            <person name="Henrissat B."/>
            <person name="Lombard V."/>
            <person name="Magnuson J.K."/>
            <person name="Kuees U."/>
            <person name="Hori C."/>
            <person name="Igarashi K."/>
            <person name="Samejima M."/>
            <person name="Held B.W."/>
            <person name="Barry K.W."/>
            <person name="LaButti K.M."/>
            <person name="Lapidus A."/>
            <person name="Lindquist E.A."/>
            <person name="Lucas S.M."/>
            <person name="Riley R."/>
            <person name="Salamov A.A."/>
            <person name="Hoffmeister D."/>
            <person name="Schwenk D."/>
            <person name="Hadar Y."/>
            <person name="Yarden O."/>
            <person name="de Vries R.P."/>
            <person name="Wiebenga A."/>
            <person name="Stenlid J."/>
            <person name="Eastwood D."/>
            <person name="Grigoriev I.V."/>
            <person name="Berka R.M."/>
            <person name="Blanchette R.A."/>
            <person name="Kersten P."/>
            <person name="Martinez A.T."/>
            <person name="Vicuna R."/>
            <person name="Cullen D."/>
        </authorList>
    </citation>
    <scope>NUCLEOTIDE SEQUENCE [LARGE SCALE GENOMIC DNA]</scope>
    <source>
        <strain evidence="3 4">B</strain>
    </source>
</reference>
<evidence type="ECO:0000313" key="4">
    <source>
        <dbReference type="Proteomes" id="UP000016930"/>
    </source>
</evidence>
<feature type="transmembrane region" description="Helical" evidence="2">
    <location>
        <begin position="156"/>
        <end position="178"/>
    </location>
</feature>
<organism evidence="3 4">
    <name type="scientific">Ceriporiopsis subvermispora (strain B)</name>
    <name type="common">White-rot fungus</name>
    <name type="synonym">Gelatoporia subvermispora</name>
    <dbReference type="NCBI Taxonomy" id="914234"/>
    <lineage>
        <taxon>Eukaryota</taxon>
        <taxon>Fungi</taxon>
        <taxon>Dikarya</taxon>
        <taxon>Basidiomycota</taxon>
        <taxon>Agaricomycotina</taxon>
        <taxon>Agaricomycetes</taxon>
        <taxon>Polyporales</taxon>
        <taxon>Gelatoporiaceae</taxon>
        <taxon>Gelatoporia</taxon>
    </lineage>
</organism>
<feature type="compositionally biased region" description="Basic and acidic residues" evidence="1">
    <location>
        <begin position="301"/>
        <end position="314"/>
    </location>
</feature>
<feature type="region of interest" description="Disordered" evidence="1">
    <location>
        <begin position="212"/>
        <end position="232"/>
    </location>
</feature>
<dbReference type="EMBL" id="KB445792">
    <property type="protein sequence ID" value="EMD40871.1"/>
    <property type="molecule type" value="Genomic_DNA"/>
</dbReference>
<keyword evidence="2" id="KW-0472">Membrane</keyword>
<dbReference type="Proteomes" id="UP000016930">
    <property type="component" value="Unassembled WGS sequence"/>
</dbReference>
<feature type="transmembrane region" description="Helical" evidence="2">
    <location>
        <begin position="59"/>
        <end position="83"/>
    </location>
</feature>
<dbReference type="HOGENOM" id="CLU_863437_0_0_1"/>
<evidence type="ECO:0000313" key="3">
    <source>
        <dbReference type="EMBL" id="EMD40871.1"/>
    </source>
</evidence>